<keyword evidence="1" id="KW-0732">Signal</keyword>
<evidence type="ECO:0008006" key="4">
    <source>
        <dbReference type="Google" id="ProtNLM"/>
    </source>
</evidence>
<proteinExistence type="predicted"/>
<dbReference type="RefSeq" id="WP_143269193.1">
    <property type="nucleotide sequence ID" value="NZ_CP083931.1"/>
</dbReference>
<feature type="signal peptide" evidence="1">
    <location>
        <begin position="1"/>
        <end position="19"/>
    </location>
</feature>
<sequence>MMKKCVLMVLGHWLLVACSDIMPPNSPNECAYVGRYSTKCKHEIKSNNPNLIPTELERNHQKFKEEMFKKQLEKQGK</sequence>
<dbReference type="Proteomes" id="UP000219669">
    <property type="component" value="Unassembled WGS sequence"/>
</dbReference>
<dbReference type="PROSITE" id="PS51257">
    <property type="entry name" value="PROKAR_LIPOPROTEIN"/>
    <property type="match status" value="1"/>
</dbReference>
<organism evidence="2 3">
    <name type="scientific">Alysiella filiformis DSM 16848</name>
    <dbReference type="NCBI Taxonomy" id="1120981"/>
    <lineage>
        <taxon>Bacteria</taxon>
        <taxon>Pseudomonadati</taxon>
        <taxon>Pseudomonadota</taxon>
        <taxon>Betaproteobacteria</taxon>
        <taxon>Neisseriales</taxon>
        <taxon>Neisseriaceae</taxon>
        <taxon>Alysiella</taxon>
    </lineage>
</organism>
<feature type="chain" id="PRO_5012108988" description="Lipoprotein" evidence="1">
    <location>
        <begin position="20"/>
        <end position="77"/>
    </location>
</feature>
<reference evidence="2 3" key="1">
    <citation type="submission" date="2017-09" db="EMBL/GenBank/DDBJ databases">
        <authorList>
            <person name="Ehlers B."/>
            <person name="Leendertz F.H."/>
        </authorList>
    </citation>
    <scope>NUCLEOTIDE SEQUENCE [LARGE SCALE GENOMIC DNA]</scope>
    <source>
        <strain evidence="2 3">DSM 16848</strain>
    </source>
</reference>
<accession>A0A286EGQ1</accession>
<evidence type="ECO:0000256" key="1">
    <source>
        <dbReference type="SAM" id="SignalP"/>
    </source>
</evidence>
<evidence type="ECO:0000313" key="2">
    <source>
        <dbReference type="EMBL" id="SOD70106.1"/>
    </source>
</evidence>
<evidence type="ECO:0000313" key="3">
    <source>
        <dbReference type="Proteomes" id="UP000219669"/>
    </source>
</evidence>
<keyword evidence="3" id="KW-1185">Reference proteome</keyword>
<gene>
    <name evidence="2" type="ORF">SAMN02746062_01982</name>
</gene>
<dbReference type="OrthoDB" id="9807937at2"/>
<dbReference type="AlphaFoldDB" id="A0A286EGQ1"/>
<name>A0A286EGQ1_9NEIS</name>
<protein>
    <recommendedName>
        <fullName evidence="4">Lipoprotein</fullName>
    </recommendedName>
</protein>
<dbReference type="EMBL" id="OCNF01000022">
    <property type="protein sequence ID" value="SOD70106.1"/>
    <property type="molecule type" value="Genomic_DNA"/>
</dbReference>